<evidence type="ECO:0000313" key="9">
    <source>
        <dbReference type="Proteomes" id="UP000063063"/>
    </source>
</evidence>
<evidence type="ECO:0000256" key="2">
    <source>
        <dbReference type="ARBA" id="ARBA00022448"/>
    </source>
</evidence>
<keyword evidence="5 6" id="KW-0472">Membrane</keyword>
<dbReference type="PRINTS" id="PR01035">
    <property type="entry name" value="TCRTETA"/>
</dbReference>
<dbReference type="InterPro" id="IPR020846">
    <property type="entry name" value="MFS_dom"/>
</dbReference>
<dbReference type="KEGG" id="lpan:LPMP_342660"/>
<dbReference type="Gene3D" id="1.20.1250.20">
    <property type="entry name" value="MFS general substrate transporter like domains"/>
    <property type="match status" value="1"/>
</dbReference>
<dbReference type="GeneID" id="22578771"/>
<proteinExistence type="predicted"/>
<dbReference type="InterPro" id="IPR011701">
    <property type="entry name" value="MFS"/>
</dbReference>
<sequence length="266" mass="29286">MAFVLLNESICSTMLLPFVGLLVAHLKGVSVNEAGYFSGILIGVFMLGQVVSSRMWGWVSDKYGRRFPLISGLFTSGFMMLGFGLSTSVWMCGIFRFMHGLFNGNVLVAKTMMADITDKTNAAKGFAFVSLCYGIGVLIGPTLGGTLHFEGFFWSTFDRNGLSPALTSLTRVLWSPYAHKHRREGLQRFVVGDGHHPEDPSASQGVYVGEIHISLVYVDVPLWSLLPSMRGRTTNMRRRKTVMLTIDLKRRLMSLTQRAAGGTSSA</sequence>
<comment type="subcellular location">
    <subcellularLocation>
        <location evidence="1">Membrane</location>
        <topology evidence="1">Multi-pass membrane protein</topology>
    </subcellularLocation>
</comment>
<dbReference type="Proteomes" id="UP000063063">
    <property type="component" value="Chromosome 34"/>
</dbReference>
<dbReference type="PANTHER" id="PTHR23504">
    <property type="entry name" value="MAJOR FACILITATOR SUPERFAMILY DOMAIN-CONTAINING PROTEIN 10"/>
    <property type="match status" value="1"/>
</dbReference>
<dbReference type="SUPFAM" id="SSF103473">
    <property type="entry name" value="MFS general substrate transporter"/>
    <property type="match status" value="1"/>
</dbReference>
<evidence type="ECO:0000256" key="3">
    <source>
        <dbReference type="ARBA" id="ARBA00022692"/>
    </source>
</evidence>
<organism evidence="8 9">
    <name type="scientific">Leishmania panamensis</name>
    <dbReference type="NCBI Taxonomy" id="5679"/>
    <lineage>
        <taxon>Eukaryota</taxon>
        <taxon>Discoba</taxon>
        <taxon>Euglenozoa</taxon>
        <taxon>Kinetoplastea</taxon>
        <taxon>Metakinetoplastina</taxon>
        <taxon>Trypanosomatida</taxon>
        <taxon>Trypanosomatidae</taxon>
        <taxon>Leishmaniinae</taxon>
        <taxon>Leishmania</taxon>
        <taxon>Leishmania guyanensis species complex</taxon>
    </lineage>
</organism>
<dbReference type="eggNOG" id="KOG2615">
    <property type="taxonomic scope" value="Eukaryota"/>
</dbReference>
<dbReference type="VEuPathDB" id="TriTrypDB:LPAL13_340032700"/>
<dbReference type="EMBL" id="CP009403">
    <property type="protein sequence ID" value="AIO01892.1"/>
    <property type="molecule type" value="Genomic_DNA"/>
</dbReference>
<evidence type="ECO:0000256" key="4">
    <source>
        <dbReference type="ARBA" id="ARBA00022989"/>
    </source>
</evidence>
<feature type="transmembrane region" description="Helical" evidence="6">
    <location>
        <begin position="69"/>
        <end position="92"/>
    </location>
</feature>
<dbReference type="AlphaFoldDB" id="A0A088SJ91"/>
<evidence type="ECO:0000259" key="7">
    <source>
        <dbReference type="PROSITE" id="PS50850"/>
    </source>
</evidence>
<keyword evidence="2" id="KW-0813">Transport</keyword>
<dbReference type="Pfam" id="PF07690">
    <property type="entry name" value="MFS_1"/>
    <property type="match status" value="1"/>
</dbReference>
<name>A0A088SJ91_LEIPA</name>
<evidence type="ECO:0000256" key="5">
    <source>
        <dbReference type="ARBA" id="ARBA00023136"/>
    </source>
</evidence>
<dbReference type="PROSITE" id="PS50850">
    <property type="entry name" value="MFS"/>
    <property type="match status" value="1"/>
</dbReference>
<dbReference type="InterPro" id="IPR001958">
    <property type="entry name" value="Tet-R_TetA/multi-R_MdtG-like"/>
</dbReference>
<evidence type="ECO:0000313" key="8">
    <source>
        <dbReference type="EMBL" id="AIO01892.1"/>
    </source>
</evidence>
<keyword evidence="9" id="KW-1185">Reference proteome</keyword>
<evidence type="ECO:0000256" key="6">
    <source>
        <dbReference type="SAM" id="Phobius"/>
    </source>
</evidence>
<feature type="transmembrane region" description="Helical" evidence="6">
    <location>
        <begin position="6"/>
        <end position="24"/>
    </location>
</feature>
<dbReference type="InterPro" id="IPR036259">
    <property type="entry name" value="MFS_trans_sf"/>
</dbReference>
<protein>
    <submittedName>
        <fullName evidence="8">Membrane transporter, putative</fullName>
    </submittedName>
</protein>
<keyword evidence="3 6" id="KW-0812">Transmembrane</keyword>
<keyword evidence="4 6" id="KW-1133">Transmembrane helix</keyword>
<gene>
    <name evidence="8" type="ORF">LPMP_342660</name>
</gene>
<feature type="transmembrane region" description="Helical" evidence="6">
    <location>
        <begin position="36"/>
        <end position="57"/>
    </location>
</feature>
<dbReference type="VEuPathDB" id="TriTrypDB:LPMP_342660"/>
<dbReference type="OrthoDB" id="419616at2759"/>
<accession>A0A088SJ91</accession>
<dbReference type="RefSeq" id="XP_010702692.1">
    <property type="nucleotide sequence ID" value="XM_010704390.1"/>
</dbReference>
<evidence type="ECO:0000256" key="1">
    <source>
        <dbReference type="ARBA" id="ARBA00004141"/>
    </source>
</evidence>
<dbReference type="PANTHER" id="PTHR23504:SF15">
    <property type="entry name" value="MAJOR FACILITATOR SUPERFAMILY (MFS) PROFILE DOMAIN-CONTAINING PROTEIN"/>
    <property type="match status" value="1"/>
</dbReference>
<dbReference type="GO" id="GO:0022857">
    <property type="term" value="F:transmembrane transporter activity"/>
    <property type="evidence" value="ECO:0007669"/>
    <property type="project" value="InterPro"/>
</dbReference>
<reference evidence="8 9" key="1">
    <citation type="journal article" date="2015" name="Sci. Rep.">
        <title>The genome of Leishmania panamensis: insights into genomics of the L. (Viannia) subgenus.</title>
        <authorList>
            <person name="Llanes A."/>
            <person name="Restrepo C.M."/>
            <person name="Vecchio G.D."/>
            <person name="Anguizola F.J."/>
            <person name="Lleonart R."/>
        </authorList>
    </citation>
    <scope>NUCLEOTIDE SEQUENCE [LARGE SCALE GENOMIC DNA]</scope>
    <source>
        <strain evidence="8 9">MHOM/PA/94/PSC-1</strain>
    </source>
</reference>
<feature type="domain" description="Major facilitator superfamily (MFS) profile" evidence="7">
    <location>
        <begin position="1"/>
        <end position="266"/>
    </location>
</feature>
<dbReference type="GO" id="GO:0016020">
    <property type="term" value="C:membrane"/>
    <property type="evidence" value="ECO:0007669"/>
    <property type="project" value="UniProtKB-SubCell"/>
</dbReference>